<sequence length="309" mass="35407">MSKPNTLFKQAYNRSLDLIADQAALPSEPELSAALQVSRTTIRAILHRLAEQGLLAPVPHARRILRLPAEQDYFPKDEVDPIAVVIERRFMQKILAEGSLPGGSINELELAREVGVSTSSVREFLIRFSRYGLIEKRRNSTWILKGFTRAFALELTEVREMFEQRSAKHFIGLPPEHPAWRDLAQIEALHDSARRHDPIDEADFAILDERFHRLIHAASDNRFVTDFYDVIALVFHYHYRWNKSDAARRNRVAIDEHLAYIAALRSRDRVAVDRACRTHLRSARQTLLASIVFVDEPSVRASQTLETSP</sequence>
<dbReference type="PANTHER" id="PTHR43537:SF51">
    <property type="entry name" value="HTH-TYPE TRANSCRIPTIONAL REGULATOR LGOR-RELATED"/>
    <property type="match status" value="1"/>
</dbReference>
<keyword evidence="3" id="KW-0804">Transcription</keyword>
<evidence type="ECO:0000256" key="2">
    <source>
        <dbReference type="ARBA" id="ARBA00023125"/>
    </source>
</evidence>
<keyword evidence="2" id="KW-0238">DNA-binding</keyword>
<gene>
    <name evidence="6" type="ORF">FE263_07235</name>
</gene>
<organism evidence="6 7">
    <name type="scientific">Lichenicoccus roseus</name>
    <dbReference type="NCBI Taxonomy" id="2683649"/>
    <lineage>
        <taxon>Bacteria</taxon>
        <taxon>Pseudomonadati</taxon>
        <taxon>Pseudomonadota</taxon>
        <taxon>Alphaproteobacteria</taxon>
        <taxon>Acetobacterales</taxon>
        <taxon>Acetobacteraceae</taxon>
        <taxon>Lichenicoccus</taxon>
    </lineage>
</organism>
<dbReference type="AlphaFoldDB" id="A0A5R9J9I0"/>
<dbReference type="SMART" id="SM00345">
    <property type="entry name" value="HTH_GNTR"/>
    <property type="match status" value="2"/>
</dbReference>
<dbReference type="OrthoDB" id="9799812at2"/>
<dbReference type="EMBL" id="VCDI01000002">
    <property type="protein sequence ID" value="TLU73207.1"/>
    <property type="molecule type" value="Genomic_DNA"/>
</dbReference>
<keyword evidence="7" id="KW-1185">Reference proteome</keyword>
<dbReference type="PANTHER" id="PTHR43537">
    <property type="entry name" value="TRANSCRIPTIONAL REGULATOR, GNTR FAMILY"/>
    <property type="match status" value="1"/>
</dbReference>
<evidence type="ECO:0000256" key="3">
    <source>
        <dbReference type="ARBA" id="ARBA00023163"/>
    </source>
</evidence>
<dbReference type="InterPro" id="IPR008920">
    <property type="entry name" value="TF_FadR/GntR_C"/>
</dbReference>
<evidence type="ECO:0000256" key="1">
    <source>
        <dbReference type="ARBA" id="ARBA00023015"/>
    </source>
</evidence>
<feature type="domain" description="HTH gntR-type" evidence="4">
    <location>
        <begin position="86"/>
        <end position="144"/>
    </location>
</feature>
<feature type="domain" description="GntR C-terminal" evidence="5">
    <location>
        <begin position="154"/>
        <end position="282"/>
    </location>
</feature>
<dbReference type="Pfam" id="PF00392">
    <property type="entry name" value="GntR"/>
    <property type="match status" value="1"/>
</dbReference>
<evidence type="ECO:0000259" key="5">
    <source>
        <dbReference type="SMART" id="SM00895"/>
    </source>
</evidence>
<dbReference type="RefSeq" id="WP_138325288.1">
    <property type="nucleotide sequence ID" value="NZ_VCDI01000002.1"/>
</dbReference>
<reference evidence="6 7" key="1">
    <citation type="submission" date="2019-05" db="EMBL/GenBank/DDBJ databases">
        <authorList>
            <person name="Pankratov T."/>
            <person name="Grouzdev D."/>
        </authorList>
    </citation>
    <scope>NUCLEOTIDE SEQUENCE [LARGE SCALE GENOMIC DNA]</scope>
    <source>
        <strain evidence="6 7">KEBCLARHB70R</strain>
    </source>
</reference>
<dbReference type="InterPro" id="IPR036390">
    <property type="entry name" value="WH_DNA-bd_sf"/>
</dbReference>
<dbReference type="SUPFAM" id="SSF48008">
    <property type="entry name" value="GntR ligand-binding domain-like"/>
    <property type="match status" value="1"/>
</dbReference>
<dbReference type="Pfam" id="PF07729">
    <property type="entry name" value="FCD"/>
    <property type="match status" value="1"/>
</dbReference>
<protein>
    <submittedName>
        <fullName evidence="6">GntR family transcriptional regulator</fullName>
    </submittedName>
</protein>
<dbReference type="InterPro" id="IPR036388">
    <property type="entry name" value="WH-like_DNA-bd_sf"/>
</dbReference>
<comment type="caution">
    <text evidence="6">The sequence shown here is derived from an EMBL/GenBank/DDBJ whole genome shotgun (WGS) entry which is preliminary data.</text>
</comment>
<keyword evidence="1" id="KW-0805">Transcription regulation</keyword>
<feature type="domain" description="HTH gntR-type" evidence="4">
    <location>
        <begin position="11"/>
        <end position="65"/>
    </location>
</feature>
<evidence type="ECO:0000313" key="7">
    <source>
        <dbReference type="Proteomes" id="UP000305654"/>
    </source>
</evidence>
<proteinExistence type="predicted"/>
<dbReference type="PRINTS" id="PR00035">
    <property type="entry name" value="HTHGNTR"/>
</dbReference>
<dbReference type="GO" id="GO:0003700">
    <property type="term" value="F:DNA-binding transcription factor activity"/>
    <property type="evidence" value="ECO:0007669"/>
    <property type="project" value="InterPro"/>
</dbReference>
<evidence type="ECO:0000313" key="6">
    <source>
        <dbReference type="EMBL" id="TLU73207.1"/>
    </source>
</evidence>
<dbReference type="Gene3D" id="1.20.120.530">
    <property type="entry name" value="GntR ligand-binding domain-like"/>
    <property type="match status" value="1"/>
</dbReference>
<dbReference type="GO" id="GO:0003677">
    <property type="term" value="F:DNA binding"/>
    <property type="evidence" value="ECO:0007669"/>
    <property type="project" value="UniProtKB-KW"/>
</dbReference>
<accession>A0A5R9J9I0</accession>
<evidence type="ECO:0000259" key="4">
    <source>
        <dbReference type="SMART" id="SM00345"/>
    </source>
</evidence>
<dbReference type="Gene3D" id="1.10.10.10">
    <property type="entry name" value="Winged helix-like DNA-binding domain superfamily/Winged helix DNA-binding domain"/>
    <property type="match status" value="2"/>
</dbReference>
<dbReference type="InterPro" id="IPR000524">
    <property type="entry name" value="Tscrpt_reg_HTH_GntR"/>
</dbReference>
<dbReference type="SMART" id="SM00895">
    <property type="entry name" value="FCD"/>
    <property type="match status" value="1"/>
</dbReference>
<name>A0A5R9J9I0_9PROT</name>
<dbReference type="SUPFAM" id="SSF46785">
    <property type="entry name" value="Winged helix' DNA-binding domain"/>
    <property type="match status" value="2"/>
</dbReference>
<dbReference type="Proteomes" id="UP000305654">
    <property type="component" value="Unassembled WGS sequence"/>
</dbReference>
<dbReference type="InterPro" id="IPR011711">
    <property type="entry name" value="GntR_C"/>
</dbReference>